<comment type="function">
    <text evidence="1 6">Removes the N-terminal methionine from nascent proteins. The N-terminal methionine is often cleaved when the second residue in the primary sequence is small and uncharged (Met-Ala-, Cys, Gly, Pro, Ser, Thr, or Val). Requires deformylation of the N(alpha)-formylated initiator methionine before it can be hydrolyzed.</text>
</comment>
<evidence type="ECO:0000259" key="8">
    <source>
        <dbReference type="Pfam" id="PF00557"/>
    </source>
</evidence>
<feature type="binding site" evidence="6">
    <location>
        <position position="105"/>
    </location>
    <ligand>
        <name>a divalent metal cation</name>
        <dbReference type="ChEBI" id="CHEBI:60240"/>
        <label>1</label>
    </ligand>
</feature>
<evidence type="ECO:0000313" key="9">
    <source>
        <dbReference type="EMBL" id="MBB3872314.1"/>
    </source>
</evidence>
<dbReference type="Pfam" id="PF00557">
    <property type="entry name" value="Peptidase_M24"/>
    <property type="match status" value="1"/>
</dbReference>
<dbReference type="PRINTS" id="PR00599">
    <property type="entry name" value="MAPEPTIDASE"/>
</dbReference>
<feature type="binding site" evidence="6">
    <location>
        <position position="201"/>
    </location>
    <ligand>
        <name>a divalent metal cation</name>
        <dbReference type="ChEBI" id="CHEBI:60240"/>
        <label>2</label>
        <note>catalytic</note>
    </ligand>
</feature>
<evidence type="ECO:0000256" key="2">
    <source>
        <dbReference type="ARBA" id="ARBA00022438"/>
    </source>
</evidence>
<comment type="cofactor">
    <cofactor evidence="6">
        <name>Co(2+)</name>
        <dbReference type="ChEBI" id="CHEBI:48828"/>
    </cofactor>
    <cofactor evidence="6">
        <name>Zn(2+)</name>
        <dbReference type="ChEBI" id="CHEBI:29105"/>
    </cofactor>
    <cofactor evidence="6">
        <name>Mn(2+)</name>
        <dbReference type="ChEBI" id="CHEBI:29035"/>
    </cofactor>
    <cofactor evidence="6">
        <name>Fe(2+)</name>
        <dbReference type="ChEBI" id="CHEBI:29033"/>
    </cofactor>
    <text evidence="6">Binds 2 divalent metal cations per subunit. Has a high-affinity and a low affinity metal-binding site. The true nature of the physiological cofactor is under debate. The enzyme is active with cobalt, zinc, manganese or divalent iron ions. Most likely, methionine aminopeptidases function as mononuclear Fe(2+)-metalloproteases under physiological conditions, and the catalytically relevant metal-binding site has been assigned to the histidine-containing high-affinity site.</text>
</comment>
<evidence type="ECO:0000256" key="1">
    <source>
        <dbReference type="ARBA" id="ARBA00002521"/>
    </source>
</evidence>
<evidence type="ECO:0000256" key="6">
    <source>
        <dbReference type="HAMAP-Rule" id="MF_01974"/>
    </source>
</evidence>
<dbReference type="RefSeq" id="WP_183196484.1">
    <property type="nucleotide sequence ID" value="NZ_JACIDA010000002.1"/>
</dbReference>
<evidence type="ECO:0000313" key="10">
    <source>
        <dbReference type="Proteomes" id="UP000532936"/>
    </source>
</evidence>
<feature type="binding site" evidence="6">
    <location>
        <position position="232"/>
    </location>
    <ligand>
        <name>a divalent metal cation</name>
        <dbReference type="ChEBI" id="CHEBI:60240"/>
        <label>2</label>
        <note>catalytic</note>
    </ligand>
</feature>
<feature type="binding site" evidence="6">
    <location>
        <position position="94"/>
    </location>
    <ligand>
        <name>a divalent metal cation</name>
        <dbReference type="ChEBI" id="CHEBI:60240"/>
        <label>1</label>
    </ligand>
</feature>
<dbReference type="GO" id="GO:0006508">
    <property type="term" value="P:proteolysis"/>
    <property type="evidence" value="ECO:0007669"/>
    <property type="project" value="UniProtKB-KW"/>
</dbReference>
<keyword evidence="2 6" id="KW-0031">Aminopeptidase</keyword>
<feature type="binding site" evidence="6">
    <location>
        <position position="168"/>
    </location>
    <ligand>
        <name>a divalent metal cation</name>
        <dbReference type="ChEBI" id="CHEBI:60240"/>
        <label>2</label>
        <note>catalytic</note>
    </ligand>
</feature>
<comment type="similarity">
    <text evidence="6">Belongs to the peptidase M24A family. Methionine aminopeptidase type 1 subfamily.</text>
</comment>
<sequence>MTKTPAEVELMAEAGRRLASVFTHLDGLALAGMTTMEINDRVEAFIVDDLQARPASKGQYGYGFVLNSSRNEVVCHGVPSTDEVLKSGDIVNLDITLEKDGFIADSSKTYLIGTVGPQARRLVRTTYEAMWKGIQAVRPGAKLGDIGFAIERHAKKAGYSVVREYCGHGIGREMHEDPQVLHFGRAGTGVTLREGMVFTIEPMLNQGRRTVRTEDDGWTVVTADGMLSAQFEHTVAVTGDGVRVLTLRPEEKRAA</sequence>
<dbReference type="GO" id="GO:0005829">
    <property type="term" value="C:cytosol"/>
    <property type="evidence" value="ECO:0007669"/>
    <property type="project" value="TreeGrafter"/>
</dbReference>
<keyword evidence="5 6" id="KW-0378">Hydrolase</keyword>
<dbReference type="SUPFAM" id="SSF55920">
    <property type="entry name" value="Creatinase/aminopeptidase"/>
    <property type="match status" value="1"/>
</dbReference>
<comment type="catalytic activity">
    <reaction evidence="6 7">
        <text>Release of N-terminal amino acids, preferentially methionine, from peptides and arylamides.</text>
        <dbReference type="EC" id="3.4.11.18"/>
    </reaction>
</comment>
<evidence type="ECO:0000256" key="5">
    <source>
        <dbReference type="ARBA" id="ARBA00022801"/>
    </source>
</evidence>
<comment type="caution">
    <text evidence="9">The sequence shown here is derived from an EMBL/GenBank/DDBJ whole genome shotgun (WGS) entry which is preliminary data.</text>
</comment>
<dbReference type="EC" id="3.4.11.18" evidence="6 7"/>
<dbReference type="Proteomes" id="UP000532936">
    <property type="component" value="Unassembled WGS sequence"/>
</dbReference>
<dbReference type="GO" id="GO:0046872">
    <property type="term" value="F:metal ion binding"/>
    <property type="evidence" value="ECO:0007669"/>
    <property type="project" value="UniProtKB-UniRule"/>
</dbReference>
<dbReference type="NCBIfam" id="TIGR00500">
    <property type="entry name" value="met_pdase_I"/>
    <property type="match status" value="1"/>
</dbReference>
<evidence type="ECO:0000256" key="3">
    <source>
        <dbReference type="ARBA" id="ARBA00022670"/>
    </source>
</evidence>
<feature type="binding site" evidence="6">
    <location>
        <position position="76"/>
    </location>
    <ligand>
        <name>substrate</name>
    </ligand>
</feature>
<dbReference type="EMBL" id="JACIDA010000002">
    <property type="protein sequence ID" value="MBB3872314.1"/>
    <property type="molecule type" value="Genomic_DNA"/>
</dbReference>
<dbReference type="InterPro" id="IPR036005">
    <property type="entry name" value="Creatinase/aminopeptidase-like"/>
</dbReference>
<feature type="binding site" evidence="6">
    <location>
        <position position="105"/>
    </location>
    <ligand>
        <name>a divalent metal cation</name>
        <dbReference type="ChEBI" id="CHEBI:60240"/>
        <label>2</label>
        <note>catalytic</note>
    </ligand>
</feature>
<dbReference type="InterPro" id="IPR001714">
    <property type="entry name" value="Pept_M24_MAP"/>
</dbReference>
<gene>
    <name evidence="6" type="primary">map</name>
    <name evidence="9" type="ORF">GGR11_001867</name>
</gene>
<dbReference type="InterPro" id="IPR002467">
    <property type="entry name" value="Pept_M24A_MAP1"/>
</dbReference>
<dbReference type="PANTHER" id="PTHR43330:SF27">
    <property type="entry name" value="METHIONINE AMINOPEPTIDASE"/>
    <property type="match status" value="1"/>
</dbReference>
<comment type="subunit">
    <text evidence="6">Monomer.</text>
</comment>
<dbReference type="PROSITE" id="PS00680">
    <property type="entry name" value="MAP_1"/>
    <property type="match status" value="1"/>
</dbReference>
<keyword evidence="3 6" id="KW-0645">Protease</keyword>
<name>A0A7W6A426_9CAUL</name>
<dbReference type="InterPro" id="IPR000994">
    <property type="entry name" value="Pept_M24"/>
</dbReference>
<reference evidence="9 10" key="1">
    <citation type="submission" date="2020-08" db="EMBL/GenBank/DDBJ databases">
        <title>Genomic Encyclopedia of Type Strains, Phase IV (KMG-IV): sequencing the most valuable type-strain genomes for metagenomic binning, comparative biology and taxonomic classification.</title>
        <authorList>
            <person name="Goeker M."/>
        </authorList>
    </citation>
    <scope>NUCLEOTIDE SEQUENCE [LARGE SCALE GENOMIC DNA]</scope>
    <source>
        <strain evidence="9 10">DSM 14878</strain>
    </source>
</reference>
<proteinExistence type="inferred from homology"/>
<dbReference type="GO" id="GO:0070006">
    <property type="term" value="F:metalloaminopeptidase activity"/>
    <property type="evidence" value="ECO:0007669"/>
    <property type="project" value="UniProtKB-UniRule"/>
</dbReference>
<keyword evidence="4 6" id="KW-0479">Metal-binding</keyword>
<protein>
    <recommendedName>
        <fullName evidence="6 7">Methionine aminopeptidase</fullName>
        <shortName evidence="6">MAP</shortName>
        <shortName evidence="6">MetAP</shortName>
        <ecNumber evidence="6 7">3.4.11.18</ecNumber>
    </recommendedName>
    <alternativeName>
        <fullName evidence="6">Peptidase M</fullName>
    </alternativeName>
</protein>
<feature type="binding site" evidence="6">
    <location>
        <position position="232"/>
    </location>
    <ligand>
        <name>a divalent metal cation</name>
        <dbReference type="ChEBI" id="CHEBI:60240"/>
        <label>1</label>
    </ligand>
</feature>
<dbReference type="CDD" id="cd01086">
    <property type="entry name" value="MetAP1"/>
    <property type="match status" value="1"/>
</dbReference>
<dbReference type="PANTHER" id="PTHR43330">
    <property type="entry name" value="METHIONINE AMINOPEPTIDASE"/>
    <property type="match status" value="1"/>
</dbReference>
<accession>A0A7W6A426</accession>
<evidence type="ECO:0000256" key="7">
    <source>
        <dbReference type="RuleBase" id="RU003653"/>
    </source>
</evidence>
<organism evidence="9 10">
    <name type="scientific">Brevundimonas mediterranea</name>
    <dbReference type="NCBI Taxonomy" id="74329"/>
    <lineage>
        <taxon>Bacteria</taxon>
        <taxon>Pseudomonadati</taxon>
        <taxon>Pseudomonadota</taxon>
        <taxon>Alphaproteobacteria</taxon>
        <taxon>Caulobacterales</taxon>
        <taxon>Caulobacteraceae</taxon>
        <taxon>Brevundimonas</taxon>
    </lineage>
</organism>
<dbReference type="Gene3D" id="3.90.230.10">
    <property type="entry name" value="Creatinase/methionine aminopeptidase superfamily"/>
    <property type="match status" value="1"/>
</dbReference>
<dbReference type="AlphaFoldDB" id="A0A7W6A426"/>
<evidence type="ECO:0000256" key="4">
    <source>
        <dbReference type="ARBA" id="ARBA00022723"/>
    </source>
</evidence>
<feature type="binding site" evidence="6">
    <location>
        <position position="175"/>
    </location>
    <ligand>
        <name>substrate</name>
    </ligand>
</feature>
<dbReference type="HAMAP" id="MF_01974">
    <property type="entry name" value="MetAP_1"/>
    <property type="match status" value="1"/>
</dbReference>
<dbReference type="GO" id="GO:0004239">
    <property type="term" value="F:initiator methionyl aminopeptidase activity"/>
    <property type="evidence" value="ECO:0007669"/>
    <property type="project" value="UniProtKB-UniRule"/>
</dbReference>
<feature type="domain" description="Peptidase M24" evidence="8">
    <location>
        <begin position="9"/>
        <end position="238"/>
    </location>
</feature>